<comment type="caution">
    <text evidence="1">The sequence shown here is derived from an EMBL/GenBank/DDBJ whole genome shotgun (WGS) entry which is preliminary data.</text>
</comment>
<name>A0A0F9SX60_9ZZZZ</name>
<reference evidence="1" key="1">
    <citation type="journal article" date="2015" name="Nature">
        <title>Complex archaea that bridge the gap between prokaryotes and eukaryotes.</title>
        <authorList>
            <person name="Spang A."/>
            <person name="Saw J.H."/>
            <person name="Jorgensen S.L."/>
            <person name="Zaremba-Niedzwiedzka K."/>
            <person name="Martijn J."/>
            <person name="Lind A.E."/>
            <person name="van Eijk R."/>
            <person name="Schleper C."/>
            <person name="Guy L."/>
            <person name="Ettema T.J."/>
        </authorList>
    </citation>
    <scope>NUCLEOTIDE SEQUENCE</scope>
</reference>
<gene>
    <name evidence="1" type="ORF">LCGC14_0463950</name>
</gene>
<dbReference type="EMBL" id="LAZR01000481">
    <property type="protein sequence ID" value="KKN67222.1"/>
    <property type="molecule type" value="Genomic_DNA"/>
</dbReference>
<sequence>MATVITPANAAIVAAITGLTGLKIADVSESVTVSSNTEGESNTKNIGIAAEVTILDASDIETGGALDFDGVFVINKDDTNFVRLRLADTGAHTVDFKLDAGRFMFFWNTDISVSTTEGAFAAFTQIDTIIAQADTAPCDIQIVAFRI</sequence>
<accession>A0A0F9SX60</accession>
<proteinExistence type="predicted"/>
<protein>
    <submittedName>
        <fullName evidence="1">Uncharacterized protein</fullName>
    </submittedName>
</protein>
<dbReference type="AlphaFoldDB" id="A0A0F9SX60"/>
<organism evidence="1">
    <name type="scientific">marine sediment metagenome</name>
    <dbReference type="NCBI Taxonomy" id="412755"/>
    <lineage>
        <taxon>unclassified sequences</taxon>
        <taxon>metagenomes</taxon>
        <taxon>ecological metagenomes</taxon>
    </lineage>
</organism>
<evidence type="ECO:0000313" key="1">
    <source>
        <dbReference type="EMBL" id="KKN67222.1"/>
    </source>
</evidence>